<sequence>MPSILKTVALLSLASFTLADLHSNGICVDNRNGVYVYNADATAKTCTDYFNRNTGSEQWDTCLDCTLITTGVPHCESAGWHIGGDEVSFNPSFLFLIKNMMKLPLVWETYNKRLISMFSCTTIASRTEQVTLWQTKRLRGVDGRKKCTFIGGILGELLGEEDLGKYLFSEAKFEGFMARRYVFDSFTYRMI</sequence>
<comment type="caution">
    <text evidence="2">The sequence shown here is derived from an EMBL/GenBank/DDBJ whole genome shotgun (WGS) entry which is preliminary data.</text>
</comment>
<reference evidence="2 3" key="1">
    <citation type="submission" date="2017-12" db="EMBL/GenBank/DDBJ databases">
        <title>Comparative genomics of Botrytis spp.</title>
        <authorList>
            <person name="Valero-Jimenez C.A."/>
            <person name="Tapia P."/>
            <person name="Veloso J."/>
            <person name="Silva-Moreno E."/>
            <person name="Staats M."/>
            <person name="Valdes J.H."/>
            <person name="Van Kan J.A.L."/>
        </authorList>
    </citation>
    <scope>NUCLEOTIDE SEQUENCE [LARGE SCALE GENOMIC DNA]</scope>
    <source>
        <strain evidence="2 3">Bh0001</strain>
    </source>
</reference>
<keyword evidence="3" id="KW-1185">Reference proteome</keyword>
<evidence type="ECO:0008006" key="4">
    <source>
        <dbReference type="Google" id="ProtNLM"/>
    </source>
</evidence>
<dbReference type="EMBL" id="PQXK01000218">
    <property type="protein sequence ID" value="TGO33981.1"/>
    <property type="molecule type" value="Genomic_DNA"/>
</dbReference>
<feature type="signal peptide" evidence="1">
    <location>
        <begin position="1"/>
        <end position="19"/>
    </location>
</feature>
<proteinExistence type="predicted"/>
<protein>
    <recommendedName>
        <fullName evidence="4">Cyanovirin-N domain-containing protein</fullName>
    </recommendedName>
</protein>
<keyword evidence="1" id="KW-0732">Signal</keyword>
<feature type="chain" id="PRO_5021213402" description="Cyanovirin-N domain-containing protein" evidence="1">
    <location>
        <begin position="20"/>
        <end position="191"/>
    </location>
</feature>
<dbReference type="Proteomes" id="UP000297814">
    <property type="component" value="Unassembled WGS sequence"/>
</dbReference>
<evidence type="ECO:0000256" key="1">
    <source>
        <dbReference type="SAM" id="SignalP"/>
    </source>
</evidence>
<organism evidence="2 3">
    <name type="scientific">Botrytis hyacinthi</name>
    <dbReference type="NCBI Taxonomy" id="278943"/>
    <lineage>
        <taxon>Eukaryota</taxon>
        <taxon>Fungi</taxon>
        <taxon>Dikarya</taxon>
        <taxon>Ascomycota</taxon>
        <taxon>Pezizomycotina</taxon>
        <taxon>Leotiomycetes</taxon>
        <taxon>Helotiales</taxon>
        <taxon>Sclerotiniaceae</taxon>
        <taxon>Botrytis</taxon>
    </lineage>
</organism>
<gene>
    <name evidence="2" type="ORF">BHYA_0218g00140</name>
</gene>
<dbReference type="AlphaFoldDB" id="A0A4Z1GHP8"/>
<name>A0A4Z1GHP8_9HELO</name>
<evidence type="ECO:0000313" key="2">
    <source>
        <dbReference type="EMBL" id="TGO33981.1"/>
    </source>
</evidence>
<accession>A0A4Z1GHP8</accession>
<evidence type="ECO:0000313" key="3">
    <source>
        <dbReference type="Proteomes" id="UP000297814"/>
    </source>
</evidence>